<dbReference type="EMBL" id="CAJNOR010012456">
    <property type="protein sequence ID" value="CAF1667768.1"/>
    <property type="molecule type" value="Genomic_DNA"/>
</dbReference>
<gene>
    <name evidence="1" type="ORF">XAT740_LOCUS58104</name>
</gene>
<evidence type="ECO:0000313" key="2">
    <source>
        <dbReference type="Proteomes" id="UP000663828"/>
    </source>
</evidence>
<name>A0A816FY29_ADIRI</name>
<protein>
    <submittedName>
        <fullName evidence="1">Uncharacterized protein</fullName>
    </submittedName>
</protein>
<reference evidence="1" key="1">
    <citation type="submission" date="2021-02" db="EMBL/GenBank/DDBJ databases">
        <authorList>
            <person name="Nowell W R."/>
        </authorList>
    </citation>
    <scope>NUCLEOTIDE SEQUENCE</scope>
</reference>
<organism evidence="1 2">
    <name type="scientific">Adineta ricciae</name>
    <name type="common">Rotifer</name>
    <dbReference type="NCBI Taxonomy" id="249248"/>
    <lineage>
        <taxon>Eukaryota</taxon>
        <taxon>Metazoa</taxon>
        <taxon>Spiralia</taxon>
        <taxon>Gnathifera</taxon>
        <taxon>Rotifera</taxon>
        <taxon>Eurotatoria</taxon>
        <taxon>Bdelloidea</taxon>
        <taxon>Adinetida</taxon>
        <taxon>Adinetidae</taxon>
        <taxon>Adineta</taxon>
    </lineage>
</organism>
<accession>A0A816FY29</accession>
<feature type="non-terminal residue" evidence="1">
    <location>
        <position position="1"/>
    </location>
</feature>
<dbReference type="AlphaFoldDB" id="A0A816FY29"/>
<sequence>MLSETAKEMLAGLCGIIRILSDKIKLPTTFVYDDYCHVVKHIIDYYPSTLRATPASSFLYNLSLSIEAYHYCNRVDKWYKEHLNPDKNDIVKRRFDDAHCSLFPSLILHVRNYLRTDPYAFFPIHQHQLQQRSIEDNEGQYVDLPNGSQTAPTAFVTSTNDLNDTNSSSLTTTSTIKLVRRIYAEQAINSFDHYLSILQ</sequence>
<comment type="caution">
    <text evidence="1">The sequence shown here is derived from an EMBL/GenBank/DDBJ whole genome shotgun (WGS) entry which is preliminary data.</text>
</comment>
<dbReference type="Proteomes" id="UP000663828">
    <property type="component" value="Unassembled WGS sequence"/>
</dbReference>
<keyword evidence="2" id="KW-1185">Reference proteome</keyword>
<evidence type="ECO:0000313" key="1">
    <source>
        <dbReference type="EMBL" id="CAF1667768.1"/>
    </source>
</evidence>
<proteinExistence type="predicted"/>